<feature type="domain" description="HTH cro/C1-type" evidence="2">
    <location>
        <begin position="7"/>
        <end position="60"/>
    </location>
</feature>
<dbReference type="PROSITE" id="PS50005">
    <property type="entry name" value="TPR"/>
    <property type="match status" value="2"/>
</dbReference>
<dbReference type="OrthoDB" id="252257at2"/>
<dbReference type="EMBL" id="JACHHE010000001">
    <property type="protein sequence ID" value="MBB5179164.1"/>
    <property type="molecule type" value="Genomic_DNA"/>
</dbReference>
<dbReference type="Pfam" id="PF01381">
    <property type="entry name" value="HTH_3"/>
    <property type="match status" value="1"/>
</dbReference>
<keyword evidence="1" id="KW-0802">TPR repeat</keyword>
<dbReference type="AlphaFoldDB" id="A0A7W8CRQ9"/>
<dbReference type="SMART" id="SM00028">
    <property type="entry name" value="TPR"/>
    <property type="match status" value="4"/>
</dbReference>
<proteinExistence type="predicted"/>
<evidence type="ECO:0000259" key="2">
    <source>
        <dbReference type="PROSITE" id="PS50943"/>
    </source>
</evidence>
<dbReference type="PROSITE" id="PS50943">
    <property type="entry name" value="HTH_CROC1"/>
    <property type="match status" value="1"/>
</dbReference>
<evidence type="ECO:0000313" key="3">
    <source>
        <dbReference type="EMBL" id="MBB5179164.1"/>
    </source>
</evidence>
<dbReference type="InterPro" id="IPR019734">
    <property type="entry name" value="TPR_rpt"/>
</dbReference>
<sequence>MDTGLRLKYHRLKKKISLEEAASGIITPRELKKIETGAKEPALKELEALCKKLEIPLAPKDNPVGKVLVKNFKTSLLHPQNKGKIMELYSDIHDHPLLHVNEDIELEYNIQQIRYFIITGDLDSAEEKLKSMEHFKEFMDQEQFYLFHKYNGNYHYILNDFEAALKTYLMAEKIVPNSVSPSEKGDLYYSIGISASQCWETELAFKYTDMALKTYQQEFIPKRIVECHMNMGVIHTRFGNYKTALEHYKNALTIGRKLEIDILRFTTEYNVGYLYLLNQQFSLAISHVEEALNYVPQEYTADILLSYSVLIMSELELGNFEAAKAWAIKGYNLIVSKNLSINSPTSDIFKIAFRQNMALFYLINENYDEFESIVVNYLIPSLEDYKSFYEMGYFYNELGNVYYKQKFFEKSATVLKESQKAFKNLITFR</sequence>
<organism evidence="3 4">
    <name type="scientific">Planococcus koreensis</name>
    <dbReference type="NCBI Taxonomy" id="112331"/>
    <lineage>
        <taxon>Bacteria</taxon>
        <taxon>Bacillati</taxon>
        <taxon>Bacillota</taxon>
        <taxon>Bacilli</taxon>
        <taxon>Bacillales</taxon>
        <taxon>Caryophanaceae</taxon>
        <taxon>Planococcus</taxon>
    </lineage>
</organism>
<dbReference type="RefSeq" id="WP_135502264.1">
    <property type="nucleotide sequence ID" value="NZ_JACHHE010000001.1"/>
</dbReference>
<keyword evidence="4" id="KW-1185">Reference proteome</keyword>
<dbReference type="InterPro" id="IPR011990">
    <property type="entry name" value="TPR-like_helical_dom_sf"/>
</dbReference>
<dbReference type="SMART" id="SM00530">
    <property type="entry name" value="HTH_XRE"/>
    <property type="match status" value="1"/>
</dbReference>
<dbReference type="SUPFAM" id="SSF48452">
    <property type="entry name" value="TPR-like"/>
    <property type="match status" value="1"/>
</dbReference>
<feature type="repeat" description="TPR" evidence="1">
    <location>
        <begin position="265"/>
        <end position="298"/>
    </location>
</feature>
<dbReference type="Proteomes" id="UP000525923">
    <property type="component" value="Unassembled WGS sequence"/>
</dbReference>
<reference evidence="3 4" key="1">
    <citation type="submission" date="2020-08" db="EMBL/GenBank/DDBJ databases">
        <title>Genomic Encyclopedia of Type Strains, Phase IV (KMG-IV): sequencing the most valuable type-strain genomes for metagenomic binning, comparative biology and taxonomic classification.</title>
        <authorList>
            <person name="Goeker M."/>
        </authorList>
    </citation>
    <scope>NUCLEOTIDE SEQUENCE [LARGE SCALE GENOMIC DNA]</scope>
    <source>
        <strain evidence="3 4">DSM 15895</strain>
    </source>
</reference>
<dbReference type="InterPro" id="IPR010982">
    <property type="entry name" value="Lambda_DNA-bd_dom_sf"/>
</dbReference>
<comment type="caution">
    <text evidence="3">The sequence shown here is derived from an EMBL/GenBank/DDBJ whole genome shotgun (WGS) entry which is preliminary data.</text>
</comment>
<evidence type="ECO:0000313" key="4">
    <source>
        <dbReference type="Proteomes" id="UP000525923"/>
    </source>
</evidence>
<dbReference type="SUPFAM" id="SSF47413">
    <property type="entry name" value="lambda repressor-like DNA-binding domains"/>
    <property type="match status" value="1"/>
</dbReference>
<name>A0A7W8CRQ9_9BACL</name>
<dbReference type="GO" id="GO:0003677">
    <property type="term" value="F:DNA binding"/>
    <property type="evidence" value="ECO:0007669"/>
    <property type="project" value="InterPro"/>
</dbReference>
<dbReference type="Pfam" id="PF13424">
    <property type="entry name" value="TPR_12"/>
    <property type="match status" value="1"/>
</dbReference>
<dbReference type="Gene3D" id="1.10.260.40">
    <property type="entry name" value="lambda repressor-like DNA-binding domains"/>
    <property type="match status" value="1"/>
</dbReference>
<protein>
    <submittedName>
        <fullName evidence="3">Tetratricopeptide (TPR) repeat protein</fullName>
    </submittedName>
</protein>
<accession>A0A7W8CRQ9</accession>
<feature type="repeat" description="TPR" evidence="1">
    <location>
        <begin position="225"/>
        <end position="258"/>
    </location>
</feature>
<dbReference type="Gene3D" id="1.25.40.10">
    <property type="entry name" value="Tetratricopeptide repeat domain"/>
    <property type="match status" value="1"/>
</dbReference>
<dbReference type="InterPro" id="IPR001387">
    <property type="entry name" value="Cro/C1-type_HTH"/>
</dbReference>
<evidence type="ECO:0000256" key="1">
    <source>
        <dbReference type="PROSITE-ProRule" id="PRU00339"/>
    </source>
</evidence>
<gene>
    <name evidence="3" type="ORF">HNQ44_000586</name>
</gene>